<dbReference type="NCBIfam" id="TIGR04073">
    <property type="entry name" value="exo_TIGR04073"/>
    <property type="match status" value="1"/>
</dbReference>
<dbReference type="Proteomes" id="UP000035268">
    <property type="component" value="Chromosome"/>
</dbReference>
<name>A0A0G3EDX2_9BACT</name>
<dbReference type="STRING" id="1307763.L21SP4_01260"/>
<keyword evidence="2" id="KW-1185">Reference proteome</keyword>
<reference evidence="1 2" key="2">
    <citation type="journal article" date="2016" name="ISME J.">
        <title>Characterization of the first cultured representative of Verrucomicrobia subdivision 5 indicates the proposal of a novel phylum.</title>
        <authorList>
            <person name="Spring S."/>
            <person name="Bunk B."/>
            <person name="Sproer C."/>
            <person name="Schumann P."/>
            <person name="Rohde M."/>
            <person name="Tindall B.J."/>
            <person name="Klenk H.P."/>
        </authorList>
    </citation>
    <scope>NUCLEOTIDE SEQUENCE [LARGE SCALE GENOMIC DNA]</scope>
    <source>
        <strain evidence="1 2">L21-Fru-AB</strain>
    </source>
</reference>
<dbReference type="OrthoDB" id="8548499at2"/>
<sequence>MRSRKWMVALVVFVAVGVADANAGYMEKIMRKLGRGVANVASSPIELLSNMQDVTEDSGLLAGLTYGTVRGVGHGVARIGVGAAEILSFYVPSEPVIHPEFVMDPDTSEEYEWEVGPGDME</sequence>
<organism evidence="1 2">
    <name type="scientific">Kiritimatiella glycovorans</name>
    <dbReference type="NCBI Taxonomy" id="1307763"/>
    <lineage>
        <taxon>Bacteria</taxon>
        <taxon>Pseudomonadati</taxon>
        <taxon>Kiritimatiellota</taxon>
        <taxon>Kiritimatiellia</taxon>
        <taxon>Kiritimatiellales</taxon>
        <taxon>Kiritimatiellaceae</taxon>
        <taxon>Kiritimatiella</taxon>
    </lineage>
</organism>
<dbReference type="RefSeq" id="WP_082116576.1">
    <property type="nucleotide sequence ID" value="NZ_CP010904.1"/>
</dbReference>
<reference evidence="2" key="1">
    <citation type="submission" date="2015-02" db="EMBL/GenBank/DDBJ databases">
        <title>Description and complete genome sequence of the first cultured representative of the subdivision 5 of the Verrucomicrobia phylum.</title>
        <authorList>
            <person name="Spring S."/>
            <person name="Bunk B."/>
            <person name="Sproer C."/>
            <person name="Klenk H.-P."/>
        </authorList>
    </citation>
    <scope>NUCLEOTIDE SEQUENCE [LARGE SCALE GENOMIC DNA]</scope>
    <source>
        <strain evidence="2">L21-Fru-AB</strain>
    </source>
</reference>
<protein>
    <submittedName>
        <fullName evidence="1">Putative exosortase-associated protein</fullName>
    </submittedName>
</protein>
<dbReference type="InterPro" id="IPR023824">
    <property type="entry name" value="CHP04073_exosortase-affil"/>
</dbReference>
<gene>
    <name evidence="1" type="ORF">L21SP4_01260</name>
</gene>
<proteinExistence type="predicted"/>
<dbReference type="AlphaFoldDB" id="A0A0G3EDX2"/>
<evidence type="ECO:0000313" key="2">
    <source>
        <dbReference type="Proteomes" id="UP000035268"/>
    </source>
</evidence>
<dbReference type="EMBL" id="CP010904">
    <property type="protein sequence ID" value="AKJ64508.1"/>
    <property type="molecule type" value="Genomic_DNA"/>
</dbReference>
<accession>A0A0G3EDX2</accession>
<dbReference type="KEGG" id="vbl:L21SP4_01260"/>
<evidence type="ECO:0000313" key="1">
    <source>
        <dbReference type="EMBL" id="AKJ64508.1"/>
    </source>
</evidence>